<dbReference type="SUPFAM" id="SSF56003">
    <property type="entry name" value="Molybdenum cofactor-binding domain"/>
    <property type="match status" value="2"/>
</dbReference>
<dbReference type="PANTHER" id="PTHR47495:SF2">
    <property type="entry name" value="ALDEHYDE DEHYDROGENASE"/>
    <property type="match status" value="1"/>
</dbReference>
<dbReference type="Gene3D" id="3.30.365.10">
    <property type="entry name" value="Aldehyde oxidase/xanthine dehydrogenase, molybdopterin binding domain"/>
    <property type="match status" value="4"/>
</dbReference>
<dbReference type="Pfam" id="PF02738">
    <property type="entry name" value="MoCoBD_1"/>
    <property type="match status" value="1"/>
</dbReference>
<protein>
    <submittedName>
        <fullName evidence="2">Xanthine dehydrogenase family protein molybdopterin-binding subunit</fullName>
    </submittedName>
</protein>
<dbReference type="PIRSF" id="PIRSF036389">
    <property type="entry name" value="IOR_B"/>
    <property type="match status" value="1"/>
</dbReference>
<accession>A0A545TYP9</accession>
<organism evidence="2 3">
    <name type="scientific">Denitrobaculum tricleocarpae</name>
    <dbReference type="NCBI Taxonomy" id="2591009"/>
    <lineage>
        <taxon>Bacteria</taxon>
        <taxon>Pseudomonadati</taxon>
        <taxon>Pseudomonadota</taxon>
        <taxon>Alphaproteobacteria</taxon>
        <taxon>Rhodospirillales</taxon>
        <taxon>Rhodospirillaceae</taxon>
        <taxon>Denitrobaculum</taxon>
    </lineage>
</organism>
<dbReference type="SMART" id="SM01008">
    <property type="entry name" value="Ald_Xan_dh_C"/>
    <property type="match status" value="1"/>
</dbReference>
<gene>
    <name evidence="2" type="ORF">FKG95_08815</name>
</gene>
<name>A0A545TYP9_9PROT</name>
<dbReference type="InterPro" id="IPR012368">
    <property type="entry name" value="OxRdtase_Mopterin-bd_su_IorB"/>
</dbReference>
<feature type="domain" description="Aldehyde oxidase/xanthine dehydrogenase a/b hammerhead" evidence="1">
    <location>
        <begin position="212"/>
        <end position="290"/>
    </location>
</feature>
<dbReference type="InterPro" id="IPR000674">
    <property type="entry name" value="Ald_Oxase/Xan_DH_a/b"/>
</dbReference>
<dbReference type="RefSeq" id="WP_142895938.1">
    <property type="nucleotide sequence ID" value="NZ_ML660053.1"/>
</dbReference>
<proteinExistence type="predicted"/>
<dbReference type="InterPro" id="IPR037165">
    <property type="entry name" value="AldOxase/xan_DH_Mopterin-bd_sf"/>
</dbReference>
<dbReference type="InterPro" id="IPR008274">
    <property type="entry name" value="AldOxase/xan_DH_MoCoBD1"/>
</dbReference>
<dbReference type="PANTHER" id="PTHR47495">
    <property type="entry name" value="ALDEHYDE DEHYDROGENASE"/>
    <property type="match status" value="1"/>
</dbReference>
<dbReference type="PROSITE" id="PS51318">
    <property type="entry name" value="TAT"/>
    <property type="match status" value="1"/>
</dbReference>
<dbReference type="OrthoDB" id="9767994at2"/>
<dbReference type="GO" id="GO:0016491">
    <property type="term" value="F:oxidoreductase activity"/>
    <property type="evidence" value="ECO:0007669"/>
    <property type="project" value="InterPro"/>
</dbReference>
<evidence type="ECO:0000313" key="2">
    <source>
        <dbReference type="EMBL" id="TQV82307.1"/>
    </source>
</evidence>
<evidence type="ECO:0000313" key="3">
    <source>
        <dbReference type="Proteomes" id="UP000315252"/>
    </source>
</evidence>
<dbReference type="InterPro" id="IPR046867">
    <property type="entry name" value="AldOxase/xan_DH_MoCoBD2"/>
</dbReference>
<comment type="caution">
    <text evidence="2">The sequence shown here is derived from an EMBL/GenBank/DDBJ whole genome shotgun (WGS) entry which is preliminary data.</text>
</comment>
<dbReference type="Pfam" id="PF20256">
    <property type="entry name" value="MoCoBD_2"/>
    <property type="match status" value="2"/>
</dbReference>
<sequence>MLKHLMRESRTSRRGFLLGATGTAAALVVGFRPTSEPLAAGDAKMVHNPFVKITPDNVVTVVAKHFEMGQGTTTGLPTLVAEELDADWDQVAVEWAPADAKVYNNLHWGEAQGTGGSSAIANSFMQYRQAGAAARDILVRAAAGAWKVPASEVRAEKGRLFHDASGQSASFGEMVEHASGLEAVAEPQLKDPSQFTLIGKRIPRKDTAAKTNGEAIFAMDVRIPDMVTAVLQRPPRFGGKVASFDATEAMKVRGVVDVKSIDSAVVVYASNTWAAIKGRDALSIEWDESAAETRGSEEIFAEYEALAKQPGAVARQDGDVGTALAQASKKVSGTFRFPYLAHAPMEPLNCVIRVDGQSAEVWTGSQFPSMEQGVTATILGLKPEQVKIHTVYAGGSFGRRATPNADYVGEAAMAAKAIDGRSPVHLVWTREDDIKGGFYRPLNLHHVEAGIDDQGQPSAWHQRIVGQSILAGTPFEGFLVKDGIDATSVEGAQNLGYDVPNITVDLHSPKVGIPVLWWRAVGHTHTGYSTEVIIDMLAEAAGQDPVEYRLKQMKNHPRHTGVLQLAAEKANWGSDLPEGWARGVAVHESFNSYVAQVAEVAREDDGSIKVKRIVCAVDCGLVINPDVVVAQMESGIVYGLGTAIRNAVTLDGGEVEQDNFPVYDPLRISEMPEIEVHIVNSTEAPTGVGEPGTPPVAPAVANAIHAAIGKRIFTLPFSESGVEVA</sequence>
<dbReference type="EMBL" id="VHSH01000002">
    <property type="protein sequence ID" value="TQV82307.1"/>
    <property type="molecule type" value="Genomic_DNA"/>
</dbReference>
<evidence type="ECO:0000259" key="1">
    <source>
        <dbReference type="SMART" id="SM01008"/>
    </source>
</evidence>
<dbReference type="InterPro" id="IPR006311">
    <property type="entry name" value="TAT_signal"/>
</dbReference>
<keyword evidence="3" id="KW-1185">Reference proteome</keyword>
<dbReference type="Gene3D" id="3.90.1170.50">
    <property type="entry name" value="Aldehyde oxidase/xanthine dehydrogenase, a/b hammerhead"/>
    <property type="match status" value="1"/>
</dbReference>
<reference evidence="2 3" key="1">
    <citation type="submission" date="2019-06" db="EMBL/GenBank/DDBJ databases">
        <title>Whole genome sequence for Rhodospirillaceae sp. R148.</title>
        <authorList>
            <person name="Wang G."/>
        </authorList>
    </citation>
    <scope>NUCLEOTIDE SEQUENCE [LARGE SCALE GENOMIC DNA]</scope>
    <source>
        <strain evidence="2 3">R148</strain>
    </source>
</reference>
<dbReference type="AlphaFoldDB" id="A0A545TYP9"/>
<dbReference type="InterPro" id="IPR052516">
    <property type="entry name" value="N-heterocyclic_Hydroxylase"/>
</dbReference>
<dbReference type="Proteomes" id="UP000315252">
    <property type="component" value="Unassembled WGS sequence"/>
</dbReference>